<dbReference type="SUPFAM" id="SSF51430">
    <property type="entry name" value="NAD(P)-linked oxidoreductase"/>
    <property type="match status" value="1"/>
</dbReference>
<evidence type="ECO:0000313" key="6">
    <source>
        <dbReference type="Proteomes" id="UP000605259"/>
    </source>
</evidence>
<dbReference type="Pfam" id="PF00248">
    <property type="entry name" value="Aldo_ket_red"/>
    <property type="match status" value="1"/>
</dbReference>
<proteinExistence type="inferred from homology"/>
<dbReference type="EMBL" id="BMFK01000001">
    <property type="protein sequence ID" value="GGE57370.1"/>
    <property type="molecule type" value="Genomic_DNA"/>
</dbReference>
<dbReference type="Proteomes" id="UP000605259">
    <property type="component" value="Unassembled WGS sequence"/>
</dbReference>
<dbReference type="FunFam" id="3.20.20.100:FF:000008">
    <property type="entry name" value="Aldo/keto reductase family oxidoreductase"/>
    <property type="match status" value="1"/>
</dbReference>
<comment type="caution">
    <text evidence="5">The sequence shown here is derived from an EMBL/GenBank/DDBJ whole genome shotgun (WGS) entry which is preliminary data.</text>
</comment>
<evidence type="ECO:0000256" key="2">
    <source>
        <dbReference type="ARBA" id="ARBA00023002"/>
    </source>
</evidence>
<evidence type="ECO:0000259" key="4">
    <source>
        <dbReference type="Pfam" id="PF00248"/>
    </source>
</evidence>
<evidence type="ECO:0000256" key="3">
    <source>
        <dbReference type="ARBA" id="ARBA00038157"/>
    </source>
</evidence>
<name>A0A917AJF3_9BACI</name>
<keyword evidence="6" id="KW-1185">Reference proteome</keyword>
<dbReference type="RefSeq" id="WP_188386842.1">
    <property type="nucleotide sequence ID" value="NZ_BMFK01000001.1"/>
</dbReference>
<accession>A0A917AJF3</accession>
<sequence length="300" mass="34279">MNNVNITEELSFSRIIQGFWRLADWKMTNAELVTFMEQCIEVGVTTFDHADIYGDYTCERIFGEALSLKPSLRDEIQIVTKCGIKLPSVNYPDRKVIHYDSSKPHIIESAEQSLRNLQTDYIDVLLLHRPDYLMDPEEIAEAFSVLKKDGKVRSFGVSNFTPSQVAMLQSYVDAPLVTNQIELSAMRTDNMENGTLDFMMQHRMAPMIWSPLAGGRIFHEQTEQAIRLRTTLERIGAEIGAQSLDQLMYAWLLRHPANLMPICGTGKMERVKSAVDALKLHMSQEQWYDVLESSKGYHVP</sequence>
<organism evidence="5 6">
    <name type="scientific">Priestia taiwanensis</name>
    <dbReference type="NCBI Taxonomy" id="1347902"/>
    <lineage>
        <taxon>Bacteria</taxon>
        <taxon>Bacillati</taxon>
        <taxon>Bacillota</taxon>
        <taxon>Bacilli</taxon>
        <taxon>Bacillales</taxon>
        <taxon>Bacillaceae</taxon>
        <taxon>Priestia</taxon>
    </lineage>
</organism>
<comment type="similarity">
    <text evidence="3">Belongs to the aldo/keto reductase family. Aldo/keto reductase 2 subfamily.</text>
</comment>
<protein>
    <submittedName>
        <fullName evidence="5">Oxidoreductase</fullName>
    </submittedName>
</protein>
<gene>
    <name evidence="5" type="ORF">GCM10007140_04710</name>
</gene>
<dbReference type="InterPro" id="IPR023210">
    <property type="entry name" value="NADP_OxRdtase_dom"/>
</dbReference>
<dbReference type="InterPro" id="IPR036812">
    <property type="entry name" value="NAD(P)_OxRdtase_dom_sf"/>
</dbReference>
<dbReference type="GO" id="GO:0016491">
    <property type="term" value="F:oxidoreductase activity"/>
    <property type="evidence" value="ECO:0007669"/>
    <property type="project" value="UniProtKB-KW"/>
</dbReference>
<feature type="domain" description="NADP-dependent oxidoreductase" evidence="4">
    <location>
        <begin position="14"/>
        <end position="290"/>
    </location>
</feature>
<evidence type="ECO:0000313" key="5">
    <source>
        <dbReference type="EMBL" id="GGE57370.1"/>
    </source>
</evidence>
<keyword evidence="1" id="KW-0521">NADP</keyword>
<reference evidence="5" key="2">
    <citation type="submission" date="2020-09" db="EMBL/GenBank/DDBJ databases">
        <authorList>
            <person name="Sun Q."/>
            <person name="Zhou Y."/>
        </authorList>
    </citation>
    <scope>NUCLEOTIDE SEQUENCE</scope>
    <source>
        <strain evidence="5">CGMCC 1.12698</strain>
    </source>
</reference>
<keyword evidence="2" id="KW-0560">Oxidoreductase</keyword>
<dbReference type="CDD" id="cd19092">
    <property type="entry name" value="AKR_BsYcsN_EcYdhF-like"/>
    <property type="match status" value="1"/>
</dbReference>
<dbReference type="Gene3D" id="3.20.20.100">
    <property type="entry name" value="NADP-dependent oxidoreductase domain"/>
    <property type="match status" value="1"/>
</dbReference>
<dbReference type="PANTHER" id="PTHR43364">
    <property type="entry name" value="NADH-SPECIFIC METHYLGLYOXAL REDUCTASE-RELATED"/>
    <property type="match status" value="1"/>
</dbReference>
<dbReference type="InterPro" id="IPR050523">
    <property type="entry name" value="AKR_Detox_Biosynth"/>
</dbReference>
<dbReference type="GO" id="GO:0005829">
    <property type="term" value="C:cytosol"/>
    <property type="evidence" value="ECO:0007669"/>
    <property type="project" value="TreeGrafter"/>
</dbReference>
<dbReference type="AlphaFoldDB" id="A0A917AJF3"/>
<dbReference type="PANTHER" id="PTHR43364:SF1">
    <property type="entry name" value="OXIDOREDUCTASE YDHF"/>
    <property type="match status" value="1"/>
</dbReference>
<reference evidence="5" key="1">
    <citation type="journal article" date="2014" name="Int. J. Syst. Evol. Microbiol.">
        <title>Complete genome sequence of Corynebacterium casei LMG S-19264T (=DSM 44701T), isolated from a smear-ripened cheese.</title>
        <authorList>
            <consortium name="US DOE Joint Genome Institute (JGI-PGF)"/>
            <person name="Walter F."/>
            <person name="Albersmeier A."/>
            <person name="Kalinowski J."/>
            <person name="Ruckert C."/>
        </authorList>
    </citation>
    <scope>NUCLEOTIDE SEQUENCE</scope>
    <source>
        <strain evidence="5">CGMCC 1.12698</strain>
    </source>
</reference>
<evidence type="ECO:0000256" key="1">
    <source>
        <dbReference type="ARBA" id="ARBA00022857"/>
    </source>
</evidence>